<sequence>MTDALLPAARQPLEKESDGYFRKGCNPLAQTGRSKLQNQRAALNQQILKAVRMRTGAENLLRVATNQKVREQVRLELSFVNSDLQMLKEELEGLNISVGVYQGAEEAFTIPLIPLGLKETKEVDFSVALKDFILEHYSEDSYLYEDEIADLMDLRQACRTPSRDEAGVELLMTYFIQLGFVESRFFPPTHHMGLLFTWYDSFTGVPVSQQNLLLEKASILFNIGALYTQIGTRCNRQTQAGLESAMDAFQRAAGVLNYLKETFTHTPSYDMSPAMLSVLVKMMLAQAQESVFEKICLPGIRNEFFMLVKVAQEAAKVAEAYRQLHAAMSQAPVKENIPYSWASVACIKAHHYGALAHYFAAILLIDHQLKPGVDVDHQEKCLSELYDDHMPDGMTPLDTLKSDQQRGQLGKGHLHRAIGHHEESLREASLCKKLRDIQVLRDVLSAAQQRTQLKYAQHQADDDLLNLIDAPDVLPKTEQEVEIILPQFSKVTVTDFFQKLGPLSVFSANKRWTPPRSVQFTVEEGDLGFTLRGNTPVQVHFLDPYCSAALAGAKEGDYIVSIQGLDCKWLTVSEVMKLLKSFGGDEVEMKVVSLLDTTSSMHNKSATYSVGMQKTYSMICLSMDDDDKTDKAKKISKKLSFLSWGTSKSRQKSASTLCLPEIGLARPQAKKKLPTPFSLLNSDSSLY</sequence>
<dbReference type="AlphaFoldDB" id="A0A8C6QGS8"/>
<dbReference type="Gene3D" id="1.25.40.280">
    <property type="entry name" value="alix/aip1 like domains"/>
    <property type="match status" value="1"/>
</dbReference>
<dbReference type="GO" id="GO:0051497">
    <property type="term" value="P:negative regulation of stress fiber assembly"/>
    <property type="evidence" value="ECO:0007669"/>
    <property type="project" value="Ensembl"/>
</dbReference>
<dbReference type="InterPro" id="IPR047902">
    <property type="entry name" value="RHPN2_BRO1"/>
</dbReference>
<dbReference type="InterPro" id="IPR038499">
    <property type="entry name" value="BRO1_sf"/>
</dbReference>
<protein>
    <submittedName>
        <fullName evidence="11">Rhophilin, Rho GTPase binding protein 2</fullName>
    </submittedName>
</protein>
<feature type="domain" description="PDZ" evidence="8">
    <location>
        <begin position="523"/>
        <end position="584"/>
    </location>
</feature>
<feature type="coiled-coil region" evidence="7">
    <location>
        <begin position="33"/>
        <end position="90"/>
    </location>
</feature>
<dbReference type="GeneID" id="103739156"/>
<dbReference type="Gene3D" id="1.10.287.160">
    <property type="entry name" value="HR1 repeat"/>
    <property type="match status" value="1"/>
</dbReference>
<dbReference type="PANTHER" id="PTHR23031">
    <property type="entry name" value="RHOPHILIN"/>
    <property type="match status" value="1"/>
</dbReference>
<evidence type="ECO:0000256" key="4">
    <source>
        <dbReference type="ARBA" id="ARBA00022553"/>
    </source>
</evidence>
<evidence type="ECO:0000256" key="2">
    <source>
        <dbReference type="ARBA" id="ARBA00010369"/>
    </source>
</evidence>
<dbReference type="Proteomes" id="UP000694381">
    <property type="component" value="Unassembled WGS sequence"/>
</dbReference>
<dbReference type="GO" id="GO:0005737">
    <property type="term" value="C:cytoplasm"/>
    <property type="evidence" value="ECO:0007669"/>
    <property type="project" value="UniProtKB-SubCell"/>
</dbReference>
<dbReference type="FunFam" id="1.25.40.280:FF:000003">
    <property type="entry name" value="RHPN1 isoform 1"/>
    <property type="match status" value="1"/>
</dbReference>
<name>A0A8C6QGS8_NANGA</name>
<feature type="domain" description="REM-1" evidence="10">
    <location>
        <begin position="26"/>
        <end position="100"/>
    </location>
</feature>
<evidence type="ECO:0000256" key="5">
    <source>
        <dbReference type="ARBA" id="ARBA00023054"/>
    </source>
</evidence>
<dbReference type="OrthoDB" id="64867at2759"/>
<evidence type="ECO:0000313" key="12">
    <source>
        <dbReference type="Proteomes" id="UP000694381"/>
    </source>
</evidence>
<evidence type="ECO:0000256" key="1">
    <source>
        <dbReference type="ARBA" id="ARBA00004496"/>
    </source>
</evidence>
<dbReference type="CDD" id="cd06712">
    <property type="entry name" value="PDZ_rhophilin-like"/>
    <property type="match status" value="1"/>
</dbReference>
<dbReference type="PROSITE" id="PS50106">
    <property type="entry name" value="PDZ"/>
    <property type="match status" value="1"/>
</dbReference>
<dbReference type="SUPFAM" id="SSF46585">
    <property type="entry name" value="HR1 repeat"/>
    <property type="match status" value="1"/>
</dbReference>
<dbReference type="Pfam" id="PF02185">
    <property type="entry name" value="HR1"/>
    <property type="match status" value="1"/>
</dbReference>
<dbReference type="SMART" id="SM00228">
    <property type="entry name" value="PDZ"/>
    <property type="match status" value="1"/>
</dbReference>
<dbReference type="CTD" id="85415"/>
<feature type="domain" description="BRO1" evidence="9">
    <location>
        <begin position="111"/>
        <end position="503"/>
    </location>
</feature>
<dbReference type="SMART" id="SM01041">
    <property type="entry name" value="BRO1"/>
    <property type="match status" value="1"/>
</dbReference>
<dbReference type="PROSITE" id="PS51180">
    <property type="entry name" value="BRO1"/>
    <property type="match status" value="1"/>
</dbReference>
<dbReference type="OMA" id="QAQENVF"/>
<evidence type="ECO:0000259" key="9">
    <source>
        <dbReference type="PROSITE" id="PS51180"/>
    </source>
</evidence>
<dbReference type="GO" id="GO:0003094">
    <property type="term" value="P:glomerular filtration"/>
    <property type="evidence" value="ECO:0007669"/>
    <property type="project" value="Ensembl"/>
</dbReference>
<dbReference type="KEGG" id="ngi:103739156"/>
<dbReference type="InterPro" id="IPR004328">
    <property type="entry name" value="BRO1_dom"/>
</dbReference>
<dbReference type="GO" id="GO:0005886">
    <property type="term" value="C:plasma membrane"/>
    <property type="evidence" value="ECO:0007669"/>
    <property type="project" value="Ensembl"/>
</dbReference>
<dbReference type="SUPFAM" id="SSF50156">
    <property type="entry name" value="PDZ domain-like"/>
    <property type="match status" value="1"/>
</dbReference>
<dbReference type="FunFam" id="1.10.287.160:FF:000007">
    <property type="entry name" value="Rhophilin-2"/>
    <property type="match status" value="1"/>
</dbReference>
<evidence type="ECO:0000259" key="8">
    <source>
        <dbReference type="PROSITE" id="PS50106"/>
    </source>
</evidence>
<evidence type="ECO:0000256" key="3">
    <source>
        <dbReference type="ARBA" id="ARBA00022490"/>
    </source>
</evidence>
<dbReference type="PROSITE" id="PS51860">
    <property type="entry name" value="REM_1"/>
    <property type="match status" value="1"/>
</dbReference>
<dbReference type="RefSeq" id="XP_008837683.1">
    <property type="nucleotide sequence ID" value="XM_008839461.2"/>
</dbReference>
<dbReference type="Gene3D" id="2.30.42.10">
    <property type="match status" value="1"/>
</dbReference>
<dbReference type="InterPro" id="IPR036274">
    <property type="entry name" value="HR1_rpt_sf"/>
</dbReference>
<evidence type="ECO:0000256" key="7">
    <source>
        <dbReference type="SAM" id="Coils"/>
    </source>
</evidence>
<proteinExistence type="inferred from homology"/>
<evidence type="ECO:0000256" key="6">
    <source>
        <dbReference type="PROSITE-ProRule" id="PRU01207"/>
    </source>
</evidence>
<dbReference type="CDD" id="cd09249">
    <property type="entry name" value="BRO1_Rhophilin_2"/>
    <property type="match status" value="1"/>
</dbReference>
<gene>
    <name evidence="11" type="primary">Rhpn2</name>
</gene>
<keyword evidence="3" id="KW-0963">Cytoplasm</keyword>
<dbReference type="InterPro" id="IPR001478">
    <property type="entry name" value="PDZ"/>
</dbReference>
<organism evidence="11 12">
    <name type="scientific">Nannospalax galili</name>
    <name type="common">Northern Israeli blind subterranean mole rat</name>
    <name type="synonym">Spalax galili</name>
    <dbReference type="NCBI Taxonomy" id="1026970"/>
    <lineage>
        <taxon>Eukaryota</taxon>
        <taxon>Metazoa</taxon>
        <taxon>Chordata</taxon>
        <taxon>Craniata</taxon>
        <taxon>Vertebrata</taxon>
        <taxon>Euteleostomi</taxon>
        <taxon>Mammalia</taxon>
        <taxon>Eutheria</taxon>
        <taxon>Euarchontoglires</taxon>
        <taxon>Glires</taxon>
        <taxon>Rodentia</taxon>
        <taxon>Myomorpha</taxon>
        <taxon>Muroidea</taxon>
        <taxon>Spalacidae</taxon>
        <taxon>Spalacinae</taxon>
        <taxon>Nannospalax</taxon>
    </lineage>
</organism>
<dbReference type="Pfam" id="PF03097">
    <property type="entry name" value="BRO1"/>
    <property type="match status" value="1"/>
</dbReference>
<dbReference type="PANTHER" id="PTHR23031:SF5">
    <property type="entry name" value="RHOPHILIN-2-RELATED"/>
    <property type="match status" value="1"/>
</dbReference>
<keyword evidence="5 6" id="KW-0175">Coiled coil</keyword>
<dbReference type="GO" id="GO:0007165">
    <property type="term" value="P:signal transduction"/>
    <property type="evidence" value="ECO:0007669"/>
    <property type="project" value="InterPro"/>
</dbReference>
<dbReference type="InterPro" id="IPR036034">
    <property type="entry name" value="PDZ_sf"/>
</dbReference>
<dbReference type="FunFam" id="2.30.42.10:FF:000160">
    <property type="entry name" value="RHPN1 isoform 1"/>
    <property type="match status" value="1"/>
</dbReference>
<evidence type="ECO:0000313" key="11">
    <source>
        <dbReference type="Ensembl" id="ENSNGAP00000002967.1"/>
    </source>
</evidence>
<dbReference type="InterPro" id="IPR011072">
    <property type="entry name" value="HR1_rho-bd"/>
</dbReference>
<comment type="similarity">
    <text evidence="2">Belongs to the RHPN family.</text>
</comment>
<dbReference type="InterPro" id="IPR047138">
    <property type="entry name" value="RHPN1_2"/>
</dbReference>
<keyword evidence="4" id="KW-0597">Phosphoprotein</keyword>
<keyword evidence="12" id="KW-1185">Reference proteome</keyword>
<dbReference type="Ensembl" id="ENSNGAT00000003903.1">
    <property type="protein sequence ID" value="ENSNGAP00000002967.1"/>
    <property type="gene ID" value="ENSNGAG00000003058.1"/>
</dbReference>
<dbReference type="SMART" id="SM00742">
    <property type="entry name" value="Hr1"/>
    <property type="match status" value="1"/>
</dbReference>
<reference evidence="11" key="1">
    <citation type="submission" date="2025-08" db="UniProtKB">
        <authorList>
            <consortium name="Ensembl"/>
        </authorList>
    </citation>
    <scope>IDENTIFICATION</scope>
</reference>
<dbReference type="GeneTree" id="ENSGT00940000153837"/>
<evidence type="ECO:0000259" key="10">
    <source>
        <dbReference type="PROSITE" id="PS51860"/>
    </source>
</evidence>
<comment type="subcellular location">
    <subcellularLocation>
        <location evidence="1">Cytoplasm</location>
    </subcellularLocation>
</comment>
<accession>A0A8C6QGS8</accession>
<reference evidence="11" key="2">
    <citation type="submission" date="2025-09" db="UniProtKB">
        <authorList>
            <consortium name="Ensembl"/>
        </authorList>
    </citation>
    <scope>IDENTIFICATION</scope>
</reference>